<name>W6TDA5_HOLOB</name>
<evidence type="ECO:0000259" key="1">
    <source>
        <dbReference type="Pfam" id="PF13358"/>
    </source>
</evidence>
<protein>
    <recommendedName>
        <fullName evidence="1">Tc1-like transposase DDE domain-containing protein</fullName>
    </recommendedName>
</protein>
<sequence>MVFNGFCNRQLFEVWVPQLLITELESGQIVIMDNASFHKSQKTRELLESLGCKEYHLIHLF</sequence>
<dbReference type="Pfam" id="PF13358">
    <property type="entry name" value="DDE_3"/>
    <property type="match status" value="1"/>
</dbReference>
<dbReference type="Proteomes" id="UP000019112">
    <property type="component" value="Unassembled WGS sequence"/>
</dbReference>
<organism evidence="2 3">
    <name type="scientific">Holospora obtusa F1</name>
    <dbReference type="NCBI Taxonomy" id="1399147"/>
    <lineage>
        <taxon>Bacteria</taxon>
        <taxon>Pseudomonadati</taxon>
        <taxon>Pseudomonadota</taxon>
        <taxon>Alphaproteobacteria</taxon>
        <taxon>Holosporales</taxon>
        <taxon>Holosporaceae</taxon>
        <taxon>Holospora</taxon>
    </lineage>
</organism>
<accession>W6TDA5</accession>
<evidence type="ECO:0000313" key="2">
    <source>
        <dbReference type="EMBL" id="ETZ06968.1"/>
    </source>
</evidence>
<reference evidence="2 3" key="1">
    <citation type="journal article" date="2014" name="FEMS Microbiol. Lett.">
        <title>Draft genome sequences of three Holospora species (Holospora obtusa, Holospora undulata, and Holospora elegans), endonuclear symbiotic bacteria of the ciliate Paramecium caudatum.</title>
        <authorList>
            <person name="Dohra H."/>
            <person name="Tanaka K."/>
            <person name="Suzuki T."/>
            <person name="Fujishima M."/>
            <person name="Suzuki H."/>
        </authorList>
    </citation>
    <scope>NUCLEOTIDE SEQUENCE [LARGE SCALE GENOMIC DNA]</scope>
    <source>
        <strain evidence="2 3">F1</strain>
    </source>
</reference>
<dbReference type="eggNOG" id="COG3335">
    <property type="taxonomic scope" value="Bacteria"/>
</dbReference>
<feature type="domain" description="Tc1-like transposase DDE" evidence="1">
    <location>
        <begin position="1"/>
        <end position="49"/>
    </location>
</feature>
<comment type="caution">
    <text evidence="2">The sequence shown here is derived from an EMBL/GenBank/DDBJ whole genome shotgun (WGS) entry which is preliminary data.</text>
</comment>
<gene>
    <name evidence="2" type="ORF">P618_200866</name>
</gene>
<dbReference type="InterPro" id="IPR038717">
    <property type="entry name" value="Tc1-like_DDE_dom"/>
</dbReference>
<evidence type="ECO:0000313" key="3">
    <source>
        <dbReference type="Proteomes" id="UP000019112"/>
    </source>
</evidence>
<dbReference type="EMBL" id="AWTR02000074">
    <property type="protein sequence ID" value="ETZ06968.1"/>
    <property type="molecule type" value="Genomic_DNA"/>
</dbReference>
<proteinExistence type="predicted"/>
<dbReference type="AlphaFoldDB" id="W6TDA5"/>
<keyword evidence="3" id="KW-1185">Reference proteome</keyword>